<dbReference type="Pfam" id="PF01351">
    <property type="entry name" value="RNase_HII"/>
    <property type="match status" value="1"/>
</dbReference>
<evidence type="ECO:0000256" key="2">
    <source>
        <dbReference type="ARBA" id="ARBA00001936"/>
    </source>
</evidence>
<comment type="catalytic activity">
    <reaction evidence="1 11">
        <text>Endonucleolytic cleavage to 5'-phosphomonoester.</text>
        <dbReference type="EC" id="3.1.26.4"/>
    </reaction>
</comment>
<organism evidence="15">
    <name type="scientific">Soboliphyme baturini</name>
    <dbReference type="NCBI Taxonomy" id="241478"/>
    <lineage>
        <taxon>Eukaryota</taxon>
        <taxon>Metazoa</taxon>
        <taxon>Ecdysozoa</taxon>
        <taxon>Nematoda</taxon>
        <taxon>Enoplea</taxon>
        <taxon>Dorylaimia</taxon>
        <taxon>Dioctophymatida</taxon>
        <taxon>Dioctophymatoidea</taxon>
        <taxon>Soboliphymatidae</taxon>
        <taxon>Soboliphyme</taxon>
    </lineage>
</organism>
<keyword evidence="7 11" id="KW-0255">Endonuclease</keyword>
<dbReference type="WBParaSite" id="SBAD_0000856701-mRNA-1">
    <property type="protein sequence ID" value="SBAD_0000856701-mRNA-1"/>
    <property type="gene ID" value="SBAD_0000856701"/>
</dbReference>
<comment type="cofactor">
    <cofactor evidence="3">
        <name>Mg(2+)</name>
        <dbReference type="ChEBI" id="CHEBI:18420"/>
    </cofactor>
</comment>
<evidence type="ECO:0000256" key="9">
    <source>
        <dbReference type="ARBA" id="ARBA00024981"/>
    </source>
</evidence>
<dbReference type="AlphaFoldDB" id="A0A183IXB1"/>
<dbReference type="EC" id="3.1.26.4" evidence="11"/>
<comment type="similarity">
    <text evidence="4">Belongs to the RNase HII family. Eukaryotic subfamily.</text>
</comment>
<dbReference type="InterPro" id="IPR024567">
    <property type="entry name" value="RNase_HII/HIII_dom"/>
</dbReference>
<evidence type="ECO:0000256" key="6">
    <source>
        <dbReference type="ARBA" id="ARBA00022723"/>
    </source>
</evidence>
<comment type="function">
    <text evidence="9">Catalytic subunit of RNase HII, an endonuclease that specifically degrades the RNA of RNA:DNA hybrids. Participates in DNA replication, possibly by mediating the removal of lagging-strand Okazaki fragment RNA primers during DNA replication. Mediates the excision of single ribonucleotides from DNA:RNA duplexes.</text>
</comment>
<evidence type="ECO:0000256" key="10">
    <source>
        <dbReference type="PROSITE-ProRule" id="PRU01319"/>
    </source>
</evidence>
<keyword evidence="6" id="KW-0479">Metal-binding</keyword>
<name>A0A183IXB1_9BILA</name>
<evidence type="ECO:0000256" key="3">
    <source>
        <dbReference type="ARBA" id="ARBA00001946"/>
    </source>
</evidence>
<dbReference type="GO" id="GO:0043137">
    <property type="term" value="P:DNA replication, removal of RNA primer"/>
    <property type="evidence" value="ECO:0007669"/>
    <property type="project" value="TreeGrafter"/>
</dbReference>
<dbReference type="InterPro" id="IPR023160">
    <property type="entry name" value="RNase_HII_hlx-loop-hlx_cap_dom"/>
</dbReference>
<dbReference type="OrthoDB" id="7462577at2759"/>
<evidence type="ECO:0000313" key="14">
    <source>
        <dbReference type="Proteomes" id="UP000270296"/>
    </source>
</evidence>
<protein>
    <recommendedName>
        <fullName evidence="11">Ribonuclease</fullName>
        <ecNumber evidence="11">3.1.26.4</ecNumber>
    </recommendedName>
</protein>
<keyword evidence="5 11" id="KW-0540">Nuclease</keyword>
<dbReference type="GO" id="GO:0046872">
    <property type="term" value="F:metal ion binding"/>
    <property type="evidence" value="ECO:0007669"/>
    <property type="project" value="UniProtKB-KW"/>
</dbReference>
<dbReference type="GO" id="GO:0004523">
    <property type="term" value="F:RNA-DNA hybrid ribonuclease activity"/>
    <property type="evidence" value="ECO:0007669"/>
    <property type="project" value="UniProtKB-EC"/>
</dbReference>
<evidence type="ECO:0000256" key="7">
    <source>
        <dbReference type="ARBA" id="ARBA00022759"/>
    </source>
</evidence>
<reference evidence="13 14" key="2">
    <citation type="submission" date="2018-11" db="EMBL/GenBank/DDBJ databases">
        <authorList>
            <consortium name="Pathogen Informatics"/>
        </authorList>
    </citation>
    <scope>NUCLEOTIDE SEQUENCE [LARGE SCALE GENOMIC DNA]</scope>
</reference>
<evidence type="ECO:0000313" key="13">
    <source>
        <dbReference type="EMBL" id="VDP16135.1"/>
    </source>
</evidence>
<dbReference type="Proteomes" id="UP000270296">
    <property type="component" value="Unassembled WGS sequence"/>
</dbReference>
<dbReference type="GO" id="GO:0032299">
    <property type="term" value="C:ribonuclease H2 complex"/>
    <property type="evidence" value="ECO:0007669"/>
    <property type="project" value="TreeGrafter"/>
</dbReference>
<accession>A0A183IXB1</accession>
<comment type="cofactor">
    <cofactor evidence="2">
        <name>Mn(2+)</name>
        <dbReference type="ChEBI" id="CHEBI:29035"/>
    </cofactor>
</comment>
<dbReference type="FunFam" id="1.10.10.460:FF:000001">
    <property type="entry name" value="Ribonuclease"/>
    <property type="match status" value="1"/>
</dbReference>
<gene>
    <name evidence="13" type="ORF">SBAD_LOCUS8259</name>
</gene>
<comment type="function">
    <text evidence="11">Endonuclease that specifically degrades the RNA of RNA-DNA hybrids.</text>
</comment>
<comment type="caution">
    <text evidence="10">Lacks conserved residue(s) required for the propagation of feature annotation.</text>
</comment>
<reference evidence="15" key="1">
    <citation type="submission" date="2016-06" db="UniProtKB">
        <authorList>
            <consortium name="WormBaseParasite"/>
        </authorList>
    </citation>
    <scope>IDENTIFICATION</scope>
</reference>
<keyword evidence="14" id="KW-1185">Reference proteome</keyword>
<dbReference type="Gene3D" id="3.30.420.10">
    <property type="entry name" value="Ribonuclease H-like superfamily/Ribonuclease H"/>
    <property type="match status" value="1"/>
</dbReference>
<evidence type="ECO:0000256" key="11">
    <source>
        <dbReference type="RuleBase" id="RU003515"/>
    </source>
</evidence>
<dbReference type="GO" id="GO:0006298">
    <property type="term" value="P:mismatch repair"/>
    <property type="evidence" value="ECO:0007669"/>
    <property type="project" value="TreeGrafter"/>
</dbReference>
<dbReference type="PANTHER" id="PTHR10954:SF7">
    <property type="entry name" value="RIBONUCLEASE H2 SUBUNIT A"/>
    <property type="match status" value="1"/>
</dbReference>
<evidence type="ECO:0000256" key="4">
    <source>
        <dbReference type="ARBA" id="ARBA00007058"/>
    </source>
</evidence>
<dbReference type="PROSITE" id="PS51975">
    <property type="entry name" value="RNASE_H_2"/>
    <property type="match status" value="1"/>
</dbReference>
<evidence type="ECO:0000259" key="12">
    <source>
        <dbReference type="PROSITE" id="PS51975"/>
    </source>
</evidence>
<dbReference type="InterPro" id="IPR001352">
    <property type="entry name" value="RNase_HII/HIII"/>
</dbReference>
<evidence type="ECO:0000256" key="5">
    <source>
        <dbReference type="ARBA" id="ARBA00022722"/>
    </source>
</evidence>
<sequence length="167" mass="19015">MIFDKAFTCLLCLKVFIDTVGPPGSYLKKLSMKFPSVEFVVSTKADSIYAVVAAASICAKVTRDALLKNWSFKERISFSSKEMGSGYPADPVTRQFLKRCFNPLFGFPSIVRFSWSTVQEILDARGIEMSGRGFMVFYHLQRMGAKQRHFVLSNKLTFKHNRIYLIT</sequence>
<dbReference type="PANTHER" id="PTHR10954">
    <property type="entry name" value="RIBONUCLEASE H2 SUBUNIT A"/>
    <property type="match status" value="1"/>
</dbReference>
<dbReference type="EMBL" id="UZAM01011422">
    <property type="protein sequence ID" value="VDP16135.1"/>
    <property type="molecule type" value="Genomic_DNA"/>
</dbReference>
<dbReference type="SUPFAM" id="SSF53098">
    <property type="entry name" value="Ribonuclease H-like"/>
    <property type="match status" value="1"/>
</dbReference>
<evidence type="ECO:0000256" key="8">
    <source>
        <dbReference type="ARBA" id="ARBA00022801"/>
    </source>
</evidence>
<dbReference type="InterPro" id="IPR012337">
    <property type="entry name" value="RNaseH-like_sf"/>
</dbReference>
<dbReference type="Gene3D" id="1.10.10.460">
    <property type="entry name" value="Ribonuclease hii. Domain 2"/>
    <property type="match status" value="1"/>
</dbReference>
<evidence type="ECO:0000313" key="15">
    <source>
        <dbReference type="WBParaSite" id="SBAD_0000856701-mRNA-1"/>
    </source>
</evidence>
<feature type="domain" description="RNase H type-2" evidence="12">
    <location>
        <begin position="1"/>
        <end position="127"/>
    </location>
</feature>
<proteinExistence type="inferred from homology"/>
<dbReference type="GO" id="GO:0003723">
    <property type="term" value="F:RNA binding"/>
    <property type="evidence" value="ECO:0007669"/>
    <property type="project" value="UniProtKB-UniRule"/>
</dbReference>
<dbReference type="InterPro" id="IPR036397">
    <property type="entry name" value="RNaseH_sf"/>
</dbReference>
<keyword evidence="8 11" id="KW-0378">Hydrolase</keyword>
<evidence type="ECO:0000256" key="1">
    <source>
        <dbReference type="ARBA" id="ARBA00000077"/>
    </source>
</evidence>